<feature type="compositionally biased region" description="Basic and acidic residues" evidence="6">
    <location>
        <begin position="1573"/>
        <end position="1585"/>
    </location>
</feature>
<dbReference type="GO" id="GO:0035556">
    <property type="term" value="P:intracellular signal transduction"/>
    <property type="evidence" value="ECO:0007669"/>
    <property type="project" value="InterPro"/>
</dbReference>
<comment type="subcellular location">
    <subcellularLocation>
        <location evidence="1">Cell projection</location>
    </subcellularLocation>
    <subcellularLocation>
        <location evidence="2">Cytoplasm</location>
    </subcellularLocation>
</comment>
<dbReference type="FunCoup" id="A0A1S3FSW0">
    <property type="interactions" value="38"/>
</dbReference>
<dbReference type="GeneID" id="105991544"/>
<organism evidence="8 9">
    <name type="scientific">Dipodomys ordii</name>
    <name type="common">Ord's kangaroo rat</name>
    <dbReference type="NCBI Taxonomy" id="10020"/>
    <lineage>
        <taxon>Eukaryota</taxon>
        <taxon>Metazoa</taxon>
        <taxon>Chordata</taxon>
        <taxon>Craniata</taxon>
        <taxon>Vertebrata</taxon>
        <taxon>Euteleostomi</taxon>
        <taxon>Mammalia</taxon>
        <taxon>Eutheria</taxon>
        <taxon>Euarchontoglires</taxon>
        <taxon>Glires</taxon>
        <taxon>Rodentia</taxon>
        <taxon>Castorimorpha</taxon>
        <taxon>Heteromyidae</taxon>
        <taxon>Dipodomyinae</taxon>
        <taxon>Dipodomys</taxon>
    </lineage>
</organism>
<dbReference type="PANTHER" id="PTHR23005">
    <property type="entry name" value="RETINITIS PIGMENTOSA 1 PROTEIN"/>
    <property type="match status" value="1"/>
</dbReference>
<feature type="compositionally biased region" description="Low complexity" evidence="6">
    <location>
        <begin position="675"/>
        <end position="692"/>
    </location>
</feature>
<dbReference type="GO" id="GO:0060041">
    <property type="term" value="P:retina development in camera-type eye"/>
    <property type="evidence" value="ECO:0007669"/>
    <property type="project" value="TreeGrafter"/>
</dbReference>
<evidence type="ECO:0000259" key="7">
    <source>
        <dbReference type="PROSITE" id="PS50309"/>
    </source>
</evidence>
<dbReference type="FunFam" id="3.10.20.230:FF:000008">
    <property type="entry name" value="retinitis pigmentosa 1-like 1 protein"/>
    <property type="match status" value="1"/>
</dbReference>
<feature type="region of interest" description="Disordered" evidence="6">
    <location>
        <begin position="262"/>
        <end position="291"/>
    </location>
</feature>
<dbReference type="Gene3D" id="3.10.20.230">
    <property type="entry name" value="Doublecortin domain"/>
    <property type="match status" value="2"/>
</dbReference>
<keyword evidence="8" id="KW-1185">Reference proteome</keyword>
<feature type="region of interest" description="Disordered" evidence="6">
    <location>
        <begin position="1542"/>
        <end position="1630"/>
    </location>
</feature>
<gene>
    <name evidence="9" type="primary">Rp1l1</name>
</gene>
<dbReference type="SUPFAM" id="SSF89837">
    <property type="entry name" value="Doublecortin (DC)"/>
    <property type="match status" value="2"/>
</dbReference>
<evidence type="ECO:0000256" key="2">
    <source>
        <dbReference type="ARBA" id="ARBA00004496"/>
    </source>
</evidence>
<reference evidence="9" key="1">
    <citation type="submission" date="2025-08" db="UniProtKB">
        <authorList>
            <consortium name="RefSeq"/>
        </authorList>
    </citation>
    <scope>IDENTIFICATION</scope>
    <source>
        <tissue evidence="9">Kidney</tissue>
    </source>
</reference>
<feature type="domain" description="Doublecortin" evidence="7">
    <location>
        <begin position="151"/>
        <end position="230"/>
    </location>
</feature>
<feature type="domain" description="Doublecortin" evidence="7">
    <location>
        <begin position="34"/>
        <end position="109"/>
    </location>
</feature>
<feature type="region of interest" description="Disordered" evidence="6">
    <location>
        <begin position="1137"/>
        <end position="1347"/>
    </location>
</feature>
<feature type="compositionally biased region" description="Acidic residues" evidence="6">
    <location>
        <begin position="1234"/>
        <end position="1245"/>
    </location>
</feature>
<dbReference type="GO" id="GO:0035082">
    <property type="term" value="P:axoneme assembly"/>
    <property type="evidence" value="ECO:0007669"/>
    <property type="project" value="TreeGrafter"/>
</dbReference>
<evidence type="ECO:0000256" key="3">
    <source>
        <dbReference type="ARBA" id="ARBA00022490"/>
    </source>
</evidence>
<dbReference type="GO" id="GO:0042461">
    <property type="term" value="P:photoreceptor cell development"/>
    <property type="evidence" value="ECO:0007669"/>
    <property type="project" value="TreeGrafter"/>
</dbReference>
<feature type="compositionally biased region" description="Polar residues" evidence="6">
    <location>
        <begin position="724"/>
        <end position="737"/>
    </location>
</feature>
<name>A0A1S3FSW0_DIPOR</name>
<dbReference type="InterPro" id="IPR036572">
    <property type="entry name" value="Doublecortin_dom_sf"/>
</dbReference>
<feature type="compositionally biased region" description="Low complexity" evidence="6">
    <location>
        <begin position="453"/>
        <end position="466"/>
    </location>
</feature>
<dbReference type="PROSITE" id="PS50309">
    <property type="entry name" value="DC"/>
    <property type="match status" value="2"/>
</dbReference>
<feature type="compositionally biased region" description="Basic and acidic residues" evidence="6">
    <location>
        <begin position="1212"/>
        <end position="1226"/>
    </location>
</feature>
<feature type="compositionally biased region" description="Acidic residues" evidence="6">
    <location>
        <begin position="1275"/>
        <end position="1287"/>
    </location>
</feature>
<protein>
    <submittedName>
        <fullName evidence="9">Retinitis pigmentosa 1-like 1 protein</fullName>
    </submittedName>
</protein>
<dbReference type="CTD" id="94137"/>
<evidence type="ECO:0000256" key="4">
    <source>
        <dbReference type="ARBA" id="ARBA00022737"/>
    </source>
</evidence>
<sequence length="1660" mass="173147">MNSTPSKGQAPSRRPGLPPSTAAAPSVARVTPAKKITFFKRGDPRFAGVRVAVHQRAFKTFSALMDELSQRVPLSFGVRSITTPRGLHSLSTLEQLQDGGCYLCSDRKPPKTPSGPGRPQGRSPSTLQSQGLTGGRHTPGASSWKGAAAPRTVTLVKHGDPRSQKSMVLSHRNTRSLAAFLSRASDLLHFPVKQLYTTSGEKVDCLQALLHSPSVLVCAGKEALRPLEVEDAVYRAGTSSGLTSRSKHGRWGPKAKQSVIHLRPRSGGKPPKFSLLPAKSGPGEHPSSGNHAWAGPVPHSYPQVTLTHPGPLVAGDNVGKKVHVNEDGSLSVEMKVCFQLLGADALLRSQGMGRASTPTAASGEARDLGDTEPLCCRPEGRPCSTGESGTRAPAPLGALGSNWRPGPSYDIWRNPLCAPPEERPTPRRTWGPVHLSRCRRHGTHGRRRPSQHSTSPASSAGNAGSSEPDSCDPRALGSGGDGSSPCPASVSAARSRGGQEAVHHPRTEGVGLRDGGQCGCLGPRTRGVARAPSDSSANPGSPEEASKRDGQHRAGRSQARAVTAQGKAAQDHSPRAPSPSPPSLSSMDLQAEKCGRGPGRSQARSGPVARLPLSLDCASWDAGGSVPPPASAPAQRAKRKQRRLAGSPGPSSQAAQRGQARWDQCCCHAHGSTGPAALQAPRPPARRACPSAGTPPTLPRARKQTSEDLGSPSLGSQDLAVAKNTVTTSRSNSNGASRSHGPRALSEEPAGDKCRVHGSAPTAAHVRGAGSLGDEAAGSPRPSSSSIRLDGCPHGGASGASHGCCCSQTEACRVSEDPNRARAISRPSSEACRGHSGYFPTPPGEPPRAEKRHSSCSGSSVGRRRADEGAGSRRGLPGPPPSAEQNVEGREEDPLGMPSTLPHSSPDAIVREWLGSIPEAPALLGYDMAGETTHVAGHGPEGLEEEEDPGDNHSLKGQVELPPAREQSSAAEPADALTVASGAGPGSEADCHQDKAPGEMSLAVPAEAGEGEAARGCRGVSPYALPGRISASTQIMKALLGTKQDRPSSLPEVSGTAARRLSHSAGALIACLASLRFFDEDLGALAGKAGLRGSSGYQELLTISQALWPGCGLEQGRGDLGLGTLASHRALPVTVTTQGFTPTSSSGVDVSSGSAGSGEGSVPCAMDGALAPERAELPPEVSQRPDSGTLRYPEDSGAPQPSPSTSSTSSQETERGNGKREPRPAEEQFVENSVQEDGEALEETEGGGTQGEERILKPGVSQHDMSGAGSGDREGSEEDMGMLEEEAGRDAPSAGLCPPGRVERPAEPTECPSHQDSPVGEGPRGSRGEAAGEELPTGARTGPGTGKEITSVACRESLDPDPVWVSRLLKKLEKAFMAHLAGAMAALRAHWNLQDSSQLDQMAAELEREVSLRLQESTSKELWKVQARAGRTALGRTIPGPPRGALWGQTSLQTEQRRRRLWGLHNLSVFPEPPPGQGPLPCTPEDPPPLGPALGREAAEDEFCPCYACARKRAALPPRSSTAGAVGAPIRRAFDLQQILQKKKGGGMNREAEAPLEDLTRSLGDCSQASQKGSEEDYSSRDPRCTEVGAHGAPHAERRITTMYPESSTSEQEEAPSEPRTPVQGADEDCDQRVEKVAGNFTCTQTGDRADGFGQDDLDF</sequence>
<dbReference type="Pfam" id="PF03607">
    <property type="entry name" value="DCX"/>
    <property type="match status" value="2"/>
</dbReference>
<evidence type="ECO:0000313" key="9">
    <source>
        <dbReference type="RefSeq" id="XP_012879653.1"/>
    </source>
</evidence>
<dbReference type="Proteomes" id="UP000081671">
    <property type="component" value="Unplaced"/>
</dbReference>
<evidence type="ECO:0000256" key="5">
    <source>
        <dbReference type="ARBA" id="ARBA00023273"/>
    </source>
</evidence>
<dbReference type="RefSeq" id="XP_012879653.1">
    <property type="nucleotide sequence ID" value="XM_013024199.1"/>
</dbReference>
<evidence type="ECO:0000256" key="1">
    <source>
        <dbReference type="ARBA" id="ARBA00004316"/>
    </source>
</evidence>
<dbReference type="KEGG" id="dord:105991544"/>
<dbReference type="SMART" id="SM00537">
    <property type="entry name" value="DCX"/>
    <property type="match status" value="2"/>
</dbReference>
<feature type="compositionally biased region" description="Low complexity" evidence="6">
    <location>
        <begin position="1144"/>
        <end position="1154"/>
    </location>
</feature>
<dbReference type="PANTHER" id="PTHR23005:SF3">
    <property type="entry name" value="RETINITIS PIGMENTOSA 1-LIKE 1 PROTEIN"/>
    <property type="match status" value="1"/>
</dbReference>
<proteinExistence type="predicted"/>
<feature type="region of interest" description="Disordered" evidence="6">
    <location>
        <begin position="932"/>
        <end position="995"/>
    </location>
</feature>
<feature type="region of interest" description="Disordered" evidence="6">
    <location>
        <begin position="1"/>
        <end position="28"/>
    </location>
</feature>
<feature type="region of interest" description="Disordered" evidence="6">
    <location>
        <begin position="353"/>
        <end position="401"/>
    </location>
</feature>
<accession>A0A1S3FSW0</accession>
<dbReference type="OrthoDB" id="1738954at2759"/>
<keyword evidence="4" id="KW-0677">Repeat</keyword>
<evidence type="ECO:0000313" key="8">
    <source>
        <dbReference type="Proteomes" id="UP000081671"/>
    </source>
</evidence>
<keyword evidence="3" id="KW-0963">Cytoplasm</keyword>
<dbReference type="InParanoid" id="A0A1S3FSW0"/>
<feature type="compositionally biased region" description="Basic residues" evidence="6">
    <location>
        <begin position="439"/>
        <end position="450"/>
    </location>
</feature>
<evidence type="ECO:0000256" key="6">
    <source>
        <dbReference type="SAM" id="MobiDB-lite"/>
    </source>
</evidence>
<dbReference type="InterPro" id="IPR003533">
    <property type="entry name" value="Doublecortin_dom"/>
</dbReference>
<feature type="region of interest" description="Disordered" evidence="6">
    <location>
        <begin position="439"/>
        <end position="907"/>
    </location>
</feature>
<keyword evidence="5" id="KW-0966">Cell projection</keyword>
<feature type="region of interest" description="Disordered" evidence="6">
    <location>
        <begin position="101"/>
        <end position="148"/>
    </location>
</feature>
<feature type="compositionally biased region" description="Low complexity" evidence="6">
    <location>
        <begin position="114"/>
        <end position="125"/>
    </location>
</feature>
<dbReference type="GO" id="GO:0005930">
    <property type="term" value="C:axoneme"/>
    <property type="evidence" value="ECO:0007669"/>
    <property type="project" value="TreeGrafter"/>
</dbReference>